<evidence type="ECO:0000313" key="2">
    <source>
        <dbReference type="Proteomes" id="UP000308092"/>
    </source>
</evidence>
<reference evidence="1 2" key="1">
    <citation type="submission" date="2019-03" db="EMBL/GenBank/DDBJ databases">
        <title>The genome sequence of a newly discovered highly antifungal drug resistant Aspergillus species, Aspergillus tanneri NIH 1004.</title>
        <authorList>
            <person name="Mounaud S."/>
            <person name="Singh I."/>
            <person name="Joardar V."/>
            <person name="Pakala S."/>
            <person name="Pakala S."/>
            <person name="Venepally P."/>
            <person name="Hoover J."/>
            <person name="Nierman W."/>
            <person name="Chung J."/>
            <person name="Losada L."/>
        </authorList>
    </citation>
    <scope>NUCLEOTIDE SEQUENCE [LARGE SCALE GENOMIC DNA]</scope>
    <source>
        <strain evidence="1 2">NIH1004</strain>
    </source>
</reference>
<comment type="caution">
    <text evidence="1">The sequence shown here is derived from an EMBL/GenBank/DDBJ whole genome shotgun (WGS) entry which is preliminary data.</text>
</comment>
<dbReference type="EMBL" id="SOSA01000344">
    <property type="protein sequence ID" value="THC92325.1"/>
    <property type="molecule type" value="Genomic_DNA"/>
</dbReference>
<proteinExistence type="predicted"/>
<name>A0A4S3JBG2_9EURO</name>
<dbReference type="VEuPathDB" id="FungiDB:EYZ11_008219"/>
<keyword evidence="2" id="KW-1185">Reference proteome</keyword>
<dbReference type="Proteomes" id="UP000308092">
    <property type="component" value="Unassembled WGS sequence"/>
</dbReference>
<sequence length="45" mass="5303">MTLLIRKLDPLNFATASGEECEIICDPHLRKHLRNEDYCQQCNRN</sequence>
<gene>
    <name evidence="1" type="ORF">EYZ11_008219</name>
</gene>
<protein>
    <submittedName>
        <fullName evidence="1">Uncharacterized protein</fullName>
    </submittedName>
</protein>
<evidence type="ECO:0000313" key="1">
    <source>
        <dbReference type="EMBL" id="THC92325.1"/>
    </source>
</evidence>
<dbReference type="AlphaFoldDB" id="A0A4S3JBG2"/>
<organism evidence="1 2">
    <name type="scientific">Aspergillus tanneri</name>
    <dbReference type="NCBI Taxonomy" id="1220188"/>
    <lineage>
        <taxon>Eukaryota</taxon>
        <taxon>Fungi</taxon>
        <taxon>Dikarya</taxon>
        <taxon>Ascomycota</taxon>
        <taxon>Pezizomycotina</taxon>
        <taxon>Eurotiomycetes</taxon>
        <taxon>Eurotiomycetidae</taxon>
        <taxon>Eurotiales</taxon>
        <taxon>Aspergillaceae</taxon>
        <taxon>Aspergillus</taxon>
        <taxon>Aspergillus subgen. Circumdati</taxon>
    </lineage>
</organism>
<accession>A0A4S3JBG2</accession>